<dbReference type="Pfam" id="PF01925">
    <property type="entry name" value="TauE"/>
    <property type="match status" value="1"/>
</dbReference>
<dbReference type="PANTHER" id="PTHR43701:SF5">
    <property type="entry name" value="MEMBRANE TRANSPORTER PROTEIN-RELATED"/>
    <property type="match status" value="1"/>
</dbReference>
<evidence type="ECO:0000256" key="5">
    <source>
        <dbReference type="ARBA" id="ARBA00023136"/>
    </source>
</evidence>
<comment type="caution">
    <text evidence="7">The sequence shown here is derived from an EMBL/GenBank/DDBJ whole genome shotgun (WGS) entry which is preliminary data.</text>
</comment>
<evidence type="ECO:0000256" key="4">
    <source>
        <dbReference type="ARBA" id="ARBA00022989"/>
    </source>
</evidence>
<dbReference type="PANTHER" id="PTHR43701">
    <property type="entry name" value="MEMBRANE TRANSPORTER PROTEIN MJ0441-RELATED"/>
    <property type="match status" value="1"/>
</dbReference>
<sequence>MTVVLALLVGFGVAALTAPVGVSGAVFLLPVQLSGFGVPNPRVTPTNLLYNVVSGPGALLRYRRQQQWDVALVRALLAGSLPGVAVGAVLRVFVLPGADAFRLVAAAVLVPTGLVLLRRRSPSARGPDDVRPWARRTSRVAPLAFVVGTVGGVYGIGGGSVLGPLLVGAGLSVRAVAPAALLSTFVTSVAGVVSFAVIGALASESAAATAGGPIAPDWGLGLALGLGGLVGGYVGARLQPRVPETLLRVGLGVLALAVGVGYVVQTAS</sequence>
<feature type="transmembrane region" description="Helical" evidence="6">
    <location>
        <begin position="214"/>
        <end position="234"/>
    </location>
</feature>
<feature type="transmembrane region" description="Helical" evidence="6">
    <location>
        <begin position="140"/>
        <end position="167"/>
    </location>
</feature>
<gene>
    <name evidence="7" type="ORF">GCM10023340_43660</name>
</gene>
<comment type="subcellular location">
    <subcellularLocation>
        <location evidence="6">Cell membrane</location>
        <topology evidence="6">Multi-pass membrane protein</topology>
    </subcellularLocation>
    <subcellularLocation>
        <location evidence="1">Membrane</location>
        <topology evidence="1">Multi-pass membrane protein</topology>
    </subcellularLocation>
</comment>
<evidence type="ECO:0000313" key="8">
    <source>
        <dbReference type="Proteomes" id="UP001500221"/>
    </source>
</evidence>
<feature type="transmembrane region" description="Helical" evidence="6">
    <location>
        <begin position="75"/>
        <end position="94"/>
    </location>
</feature>
<evidence type="ECO:0000256" key="6">
    <source>
        <dbReference type="RuleBase" id="RU363041"/>
    </source>
</evidence>
<keyword evidence="3 6" id="KW-0812">Transmembrane</keyword>
<protein>
    <recommendedName>
        <fullName evidence="6">Probable membrane transporter protein</fullName>
    </recommendedName>
</protein>
<feature type="transmembrane region" description="Helical" evidence="6">
    <location>
        <begin position="100"/>
        <end position="119"/>
    </location>
</feature>
<keyword evidence="8" id="KW-1185">Reference proteome</keyword>
<keyword evidence="4 6" id="KW-1133">Transmembrane helix</keyword>
<feature type="transmembrane region" description="Helical" evidence="6">
    <location>
        <begin position="48"/>
        <end position="63"/>
    </location>
</feature>
<keyword evidence="5 6" id="KW-0472">Membrane</keyword>
<evidence type="ECO:0000313" key="7">
    <source>
        <dbReference type="EMBL" id="GAA5156279.1"/>
    </source>
</evidence>
<dbReference type="InterPro" id="IPR051598">
    <property type="entry name" value="TSUP/Inactive_protease-like"/>
</dbReference>
<organism evidence="7 8">
    <name type="scientific">Nocardioides marinquilinus</name>
    <dbReference type="NCBI Taxonomy" id="1210400"/>
    <lineage>
        <taxon>Bacteria</taxon>
        <taxon>Bacillati</taxon>
        <taxon>Actinomycetota</taxon>
        <taxon>Actinomycetes</taxon>
        <taxon>Propionibacteriales</taxon>
        <taxon>Nocardioidaceae</taxon>
        <taxon>Nocardioides</taxon>
    </lineage>
</organism>
<reference evidence="8" key="1">
    <citation type="journal article" date="2019" name="Int. J. Syst. Evol. Microbiol.">
        <title>The Global Catalogue of Microorganisms (GCM) 10K type strain sequencing project: providing services to taxonomists for standard genome sequencing and annotation.</title>
        <authorList>
            <consortium name="The Broad Institute Genomics Platform"/>
            <consortium name="The Broad Institute Genome Sequencing Center for Infectious Disease"/>
            <person name="Wu L."/>
            <person name="Ma J."/>
        </authorList>
    </citation>
    <scope>NUCLEOTIDE SEQUENCE [LARGE SCALE GENOMIC DNA]</scope>
    <source>
        <strain evidence="8">JCM 18459</strain>
    </source>
</reference>
<feature type="transmembrane region" description="Helical" evidence="6">
    <location>
        <begin position="179"/>
        <end position="202"/>
    </location>
</feature>
<accession>A0ABP9QA82</accession>
<dbReference type="Proteomes" id="UP001500221">
    <property type="component" value="Unassembled WGS sequence"/>
</dbReference>
<proteinExistence type="inferred from homology"/>
<evidence type="ECO:0000256" key="2">
    <source>
        <dbReference type="ARBA" id="ARBA00009142"/>
    </source>
</evidence>
<comment type="similarity">
    <text evidence="2 6">Belongs to the 4-toluene sulfonate uptake permease (TSUP) (TC 2.A.102) family.</text>
</comment>
<keyword evidence="6" id="KW-1003">Cell membrane</keyword>
<name>A0ABP9QA82_9ACTN</name>
<dbReference type="RefSeq" id="WP_345464043.1">
    <property type="nucleotide sequence ID" value="NZ_BAABKG010000007.1"/>
</dbReference>
<feature type="transmembrane region" description="Helical" evidence="6">
    <location>
        <begin position="246"/>
        <end position="264"/>
    </location>
</feature>
<dbReference type="InterPro" id="IPR002781">
    <property type="entry name" value="TM_pro_TauE-like"/>
</dbReference>
<dbReference type="EMBL" id="BAABKG010000007">
    <property type="protein sequence ID" value="GAA5156279.1"/>
    <property type="molecule type" value="Genomic_DNA"/>
</dbReference>
<evidence type="ECO:0000256" key="3">
    <source>
        <dbReference type="ARBA" id="ARBA00022692"/>
    </source>
</evidence>
<evidence type="ECO:0000256" key="1">
    <source>
        <dbReference type="ARBA" id="ARBA00004141"/>
    </source>
</evidence>